<dbReference type="InterPro" id="IPR034753">
    <property type="entry name" value="hSac2"/>
</dbReference>
<reference evidence="4 5" key="1">
    <citation type="submission" date="2014-07" db="EMBL/GenBank/DDBJ databases">
        <title>Genomic and transcriptomic analysis on Apis cerana provide comprehensive insights into honey bee biology.</title>
        <authorList>
            <person name="Diao Q."/>
            <person name="Sun L."/>
            <person name="Zheng H."/>
            <person name="Zheng H."/>
            <person name="Xu S."/>
            <person name="Wang S."/>
            <person name="Zeng Z."/>
            <person name="Hu F."/>
            <person name="Su S."/>
            <person name="Wu J."/>
        </authorList>
    </citation>
    <scope>NUCLEOTIDE SEQUENCE [LARGE SCALE GENOMIC DNA]</scope>
    <source>
        <tissue evidence="4">Pupae without intestine</tissue>
    </source>
</reference>
<dbReference type="GO" id="GO:0046856">
    <property type="term" value="P:phosphatidylinositol dephosphorylation"/>
    <property type="evidence" value="ECO:0007669"/>
    <property type="project" value="TreeGrafter"/>
</dbReference>
<dbReference type="OrthoDB" id="405996at2759"/>
<feature type="region of interest" description="Disordered" evidence="1">
    <location>
        <begin position="1094"/>
        <end position="1124"/>
    </location>
</feature>
<evidence type="ECO:0000313" key="4">
    <source>
        <dbReference type="EMBL" id="PBC29801.1"/>
    </source>
</evidence>
<dbReference type="AlphaFoldDB" id="A0A2A3EFN6"/>
<dbReference type="STRING" id="94128.A0A2A3EFN6"/>
<organism evidence="4 5">
    <name type="scientific">Apis cerana cerana</name>
    <name type="common">Oriental honeybee</name>
    <dbReference type="NCBI Taxonomy" id="94128"/>
    <lineage>
        <taxon>Eukaryota</taxon>
        <taxon>Metazoa</taxon>
        <taxon>Ecdysozoa</taxon>
        <taxon>Arthropoda</taxon>
        <taxon>Hexapoda</taxon>
        <taxon>Insecta</taxon>
        <taxon>Pterygota</taxon>
        <taxon>Neoptera</taxon>
        <taxon>Endopterygota</taxon>
        <taxon>Hymenoptera</taxon>
        <taxon>Apocrita</taxon>
        <taxon>Aculeata</taxon>
        <taxon>Apoidea</taxon>
        <taxon>Anthophila</taxon>
        <taxon>Apidae</taxon>
        <taxon>Apis</taxon>
    </lineage>
</organism>
<dbReference type="InterPro" id="IPR002013">
    <property type="entry name" value="SAC_dom"/>
</dbReference>
<dbReference type="GO" id="GO:0045334">
    <property type="term" value="C:clathrin-coated endocytic vesicle"/>
    <property type="evidence" value="ECO:0007669"/>
    <property type="project" value="TreeGrafter"/>
</dbReference>
<dbReference type="Pfam" id="PF02383">
    <property type="entry name" value="Syja_N"/>
    <property type="match status" value="1"/>
</dbReference>
<feature type="domain" description="SAC" evidence="2">
    <location>
        <begin position="181"/>
        <end position="521"/>
    </location>
</feature>
<evidence type="ECO:0000313" key="5">
    <source>
        <dbReference type="Proteomes" id="UP000242457"/>
    </source>
</evidence>
<dbReference type="PROSITE" id="PS51791">
    <property type="entry name" value="HSAC2"/>
    <property type="match status" value="1"/>
</dbReference>
<protein>
    <submittedName>
        <fullName evidence="4">Phosphatidylinositide phosphatase SAC2</fullName>
    </submittedName>
</protein>
<sequence>MFAHDFAIATVYKLCKDVTCGLIQLNRTQNWEWASPKDLECLGILYGIVGKIEQPCVLEPRLMLIKEVLPAGELYGGHIIYKIKSIAFLHFGSENNDIGLLPCKKHQNLPKKKSQGGLFDVPQKATFAKTWGTIKSATNTIKNTTQQAAALATSQVKSTVSKRNIVKDKERFEKRILEELNKIFTETDSFYFCQTGDITNSLQRLCATESQYNEEEQNKQLWQKVDDRFFWNKHMLQDIINLKTDKATWWILPVIQGYVQIEKCKVEMGIDEQPHYEIFNLAIISRRSRFRAGTRYKRRGVDDEGKCANYVETEQLVWYHDHQVSFVQVRGSVPVYWSQPGYKYKPPPHIDRDEAETQLAFEKHFTEELSLYGPVCIVNLVEQTGKEKIIWEAYSNHVLNYNNPDITYTTFDFHEYCRGMHFENVSILVSELATVLTDMGYCWRDKQGTICMQKGVFRVNCIDCLDRTNVVQTALGKAVMEMQFSKLGLIPPDGTLPTNIRQTFQLLWANNGDIISKQYAGTNALKGDYTRTGERKFTGLMKDGVNSANRYNWITIITYDSHYSRIPYSFTYPTPYIILRLFFIVQNISQTYNLLGVQHFMDDIRQAAIDTLLGNPIDVNQLNTDWSHYLDILDNCCLELIPAKPPNIELQLATYSDFLYASAMYDLARYYLNRFKDVYRQATIDMMLGNVVNEEVFQERTEEEDNAATAIHVKLLIEDCKKLLIPDPEVILGSWGLIDADPVTGDLTETEMDTILILTRDSYYVADYDDQIDKVTNYQRVPLEDIVLIEFGQPESSVSLFKNKHFHCIRINYKMANEYGYFHMFRSTNLRFFNNMAVVIKTEEESIESLKSICEAISVAMDISNLPKIPIAMNVTLDRRKSKLVNSKGTTGLLDISSFPELTRNVSETQLLALKSAGTKALNNMSEQFSKLNKLSHSFSARKPIDIAKSIGRKSEAPSKPIFTLGGRDILGNVQRRRNSSSSSDDENIGISTVPLEKPENFSHDKNLMEAYTPSIGIIMGVKNADVVESDENSEDQNLSIRPNKLSEQISDKEVLNVPQIGSGASTVSASPQKTPEITIQSVTEDKERILPPSTLNLSKNISHSTGEVDSKLTLSDTNGNKLQTENRLLDKKRSTSEQDLSLNITSSQSESALKSIKTNITNVASPVASTAKDILSPFSKFAKGVQTLGANLDPRKLKTGHVGMSRNLSDHHVEQRRKLQERWGSCQSKLIAL</sequence>
<evidence type="ECO:0000259" key="2">
    <source>
        <dbReference type="PROSITE" id="PS50275"/>
    </source>
</evidence>
<name>A0A2A3EFN6_APICC</name>
<dbReference type="PANTHER" id="PTHR45662:SF8">
    <property type="entry name" value="PHOSPHATIDYLINOSITIDE PHOSPHATASE SAC2"/>
    <property type="match status" value="1"/>
</dbReference>
<dbReference type="GO" id="GO:2001135">
    <property type="term" value="P:regulation of endocytic recycling"/>
    <property type="evidence" value="ECO:0007669"/>
    <property type="project" value="TreeGrafter"/>
</dbReference>
<dbReference type="PROSITE" id="PS50275">
    <property type="entry name" value="SAC"/>
    <property type="match status" value="1"/>
</dbReference>
<proteinExistence type="predicted"/>
<dbReference type="EMBL" id="KZ288271">
    <property type="protein sequence ID" value="PBC29801.1"/>
    <property type="molecule type" value="Genomic_DNA"/>
</dbReference>
<evidence type="ECO:0000256" key="1">
    <source>
        <dbReference type="SAM" id="MobiDB-lite"/>
    </source>
</evidence>
<dbReference type="InterPro" id="IPR022158">
    <property type="entry name" value="Inositol_phosphatase"/>
</dbReference>
<dbReference type="GO" id="GO:0005769">
    <property type="term" value="C:early endosome"/>
    <property type="evidence" value="ECO:0007669"/>
    <property type="project" value="TreeGrafter"/>
</dbReference>
<evidence type="ECO:0000259" key="3">
    <source>
        <dbReference type="PROSITE" id="PS51791"/>
    </source>
</evidence>
<dbReference type="PANTHER" id="PTHR45662">
    <property type="entry name" value="PHOSPHATIDYLINOSITIDE PHOSPHATASE SAC1"/>
    <property type="match status" value="1"/>
</dbReference>
<dbReference type="Proteomes" id="UP000242457">
    <property type="component" value="Unassembled WGS sequence"/>
</dbReference>
<dbReference type="Pfam" id="PF12456">
    <property type="entry name" value="hSac2"/>
    <property type="match status" value="1"/>
</dbReference>
<dbReference type="GO" id="GO:0043812">
    <property type="term" value="F:phosphatidylinositol-4-phosphate phosphatase activity"/>
    <property type="evidence" value="ECO:0007669"/>
    <property type="project" value="TreeGrafter"/>
</dbReference>
<feature type="domain" description="HSac2" evidence="3">
    <location>
        <begin position="707"/>
        <end position="864"/>
    </location>
</feature>
<accession>A0A2A3EFN6</accession>
<gene>
    <name evidence="4" type="ORF">APICC_05281</name>
</gene>
<keyword evidence="5" id="KW-1185">Reference proteome</keyword>